<evidence type="ECO:0000313" key="1">
    <source>
        <dbReference type="EMBL" id="MDJ1173515.1"/>
    </source>
</evidence>
<protein>
    <submittedName>
        <fullName evidence="1">Serine protease</fullName>
    </submittedName>
</protein>
<dbReference type="RefSeq" id="WP_283765871.1">
    <property type="nucleotide sequence ID" value="NZ_JAQOSO010000023.1"/>
</dbReference>
<keyword evidence="1" id="KW-0378">Hydrolase</keyword>
<dbReference type="GO" id="GO:0008233">
    <property type="term" value="F:peptidase activity"/>
    <property type="evidence" value="ECO:0007669"/>
    <property type="project" value="UniProtKB-KW"/>
</dbReference>
<dbReference type="Gene3D" id="2.40.10.10">
    <property type="entry name" value="Trypsin-like serine proteases"/>
    <property type="match status" value="2"/>
</dbReference>
<keyword evidence="2" id="KW-1185">Reference proteome</keyword>
<gene>
    <name evidence="1" type="ORF">PMG25_05350</name>
</gene>
<dbReference type="InterPro" id="IPR009003">
    <property type="entry name" value="Peptidase_S1_PA"/>
</dbReference>
<reference evidence="1 2" key="1">
    <citation type="submission" date="2023-01" db="EMBL/GenBank/DDBJ databases">
        <title>Novel diversity within Roseofilum (Cyanobacteria; Desertifilaceae) from marine benthic mats with descriptions of four novel species.</title>
        <authorList>
            <person name="Wang Y."/>
            <person name="Berthold D.E."/>
            <person name="Hu J."/>
            <person name="Lefler F.W."/>
            <person name="Laughinghouse H.D. IV."/>
        </authorList>
    </citation>
    <scope>NUCLEOTIDE SEQUENCE [LARGE SCALE GENOMIC DNA]</scope>
    <source>
        <strain evidence="1 2">BLCC-M114</strain>
    </source>
</reference>
<sequence>MGNPIDRLCEPAQPHGAIGEMGAGFRFADMNTSLICGYHRFGVNPPLRGYGFCGEGFTGLMLWTMGWAQMKNRRRFLSLVGTGTIAAIGAIASSKLTPSVTAQQISPVPADVERLARLTSVRILTSRSSGSGILVQRQGNIYTLLTNWHVFAFSDRPSILTADGQRYPLLEAPQQLGGADMAIARFASRLSYEVAPLSPYPATVGEPVYAAGFPMYHWGTVQPTFDLGVHAFRLTWGNVSLVLNKSLAQGYRLGYTNRIESGMSGGPIFSDRGLLLGINGRLANRDPGFGVYIFEDGTAPSPALLEQILQASWGIPIDTYRATRPYPRQRPQPLYW</sequence>
<accession>A0ABT7B2Z0</accession>
<dbReference type="InterPro" id="IPR043504">
    <property type="entry name" value="Peptidase_S1_PA_chymotrypsin"/>
</dbReference>
<keyword evidence="1" id="KW-0645">Protease</keyword>
<proteinExistence type="predicted"/>
<evidence type="ECO:0000313" key="2">
    <source>
        <dbReference type="Proteomes" id="UP001235849"/>
    </source>
</evidence>
<comment type="caution">
    <text evidence="1">The sequence shown here is derived from an EMBL/GenBank/DDBJ whole genome shotgun (WGS) entry which is preliminary data.</text>
</comment>
<name>A0ABT7B2Z0_9CYAN</name>
<dbReference type="EMBL" id="JAQOSO010000023">
    <property type="protein sequence ID" value="MDJ1173515.1"/>
    <property type="molecule type" value="Genomic_DNA"/>
</dbReference>
<dbReference type="Pfam" id="PF13365">
    <property type="entry name" value="Trypsin_2"/>
    <property type="match status" value="1"/>
</dbReference>
<dbReference type="Proteomes" id="UP001235849">
    <property type="component" value="Unassembled WGS sequence"/>
</dbReference>
<dbReference type="SUPFAM" id="SSF50494">
    <property type="entry name" value="Trypsin-like serine proteases"/>
    <property type="match status" value="1"/>
</dbReference>
<organism evidence="1 2">
    <name type="scientific">Roseofilum capinflatum BLCC-M114</name>
    <dbReference type="NCBI Taxonomy" id="3022440"/>
    <lineage>
        <taxon>Bacteria</taxon>
        <taxon>Bacillati</taxon>
        <taxon>Cyanobacteriota</taxon>
        <taxon>Cyanophyceae</taxon>
        <taxon>Desertifilales</taxon>
        <taxon>Desertifilaceae</taxon>
        <taxon>Roseofilum</taxon>
        <taxon>Roseofilum capinflatum</taxon>
    </lineage>
</organism>
<dbReference type="GO" id="GO:0006508">
    <property type="term" value="P:proteolysis"/>
    <property type="evidence" value="ECO:0007669"/>
    <property type="project" value="UniProtKB-KW"/>
</dbReference>